<dbReference type="GO" id="GO:0009252">
    <property type="term" value="P:peptidoglycan biosynthetic process"/>
    <property type="evidence" value="ECO:0007669"/>
    <property type="project" value="UniProtKB-KW"/>
</dbReference>
<keyword evidence="6" id="KW-0961">Cell wall biogenesis/degradation</keyword>
<dbReference type="SUPFAM" id="SSF53623">
    <property type="entry name" value="MurD-like peptide ligases, catalytic domain"/>
    <property type="match status" value="1"/>
</dbReference>
<dbReference type="InterPro" id="IPR036565">
    <property type="entry name" value="Mur-like_cat_sf"/>
</dbReference>
<reference evidence="8" key="1">
    <citation type="submission" date="2021-01" db="EMBL/GenBank/DDBJ databases">
        <title>Genome public.</title>
        <authorList>
            <person name="Liu C."/>
            <person name="Sun Q."/>
        </authorList>
    </citation>
    <scope>NUCLEOTIDE SEQUENCE</scope>
    <source>
        <strain evidence="8">M6</strain>
    </source>
</reference>
<keyword evidence="3" id="KW-0067">ATP-binding</keyword>
<dbReference type="GO" id="GO:0008764">
    <property type="term" value="F:UDP-N-acetylmuramoylalanine-D-glutamate ligase activity"/>
    <property type="evidence" value="ECO:0007669"/>
    <property type="project" value="UniProtKB-EC"/>
</dbReference>
<evidence type="ECO:0000313" key="8">
    <source>
        <dbReference type="EMBL" id="MBK6087219.1"/>
    </source>
</evidence>
<evidence type="ECO:0000256" key="2">
    <source>
        <dbReference type="ARBA" id="ARBA00022741"/>
    </source>
</evidence>
<keyword evidence="1 8" id="KW-0436">Ligase</keyword>
<dbReference type="PANTHER" id="PTHR43692:SF1">
    <property type="entry name" value="UDP-N-ACETYLMURAMOYLALANINE--D-GLUTAMATE LIGASE"/>
    <property type="match status" value="1"/>
</dbReference>
<keyword evidence="4" id="KW-0133">Cell shape</keyword>
<protein>
    <submittedName>
        <fullName evidence="8">UDP-N-acetylmuramoyl-L-alanine--D-glutamate ligase</fullName>
        <ecNumber evidence="8">6.3.2.9</ecNumber>
    </submittedName>
</protein>
<dbReference type="Gene3D" id="3.40.50.720">
    <property type="entry name" value="NAD(P)-binding Rossmann-like Domain"/>
    <property type="match status" value="1"/>
</dbReference>
<dbReference type="AlphaFoldDB" id="A0A934U2N7"/>
<evidence type="ECO:0000256" key="1">
    <source>
        <dbReference type="ARBA" id="ARBA00022598"/>
    </source>
</evidence>
<dbReference type="Pfam" id="PF08245">
    <property type="entry name" value="Mur_ligase_M"/>
    <property type="match status" value="1"/>
</dbReference>
<dbReference type="InterPro" id="IPR013221">
    <property type="entry name" value="Mur_ligase_cen"/>
</dbReference>
<proteinExistence type="predicted"/>
<dbReference type="GO" id="GO:0051301">
    <property type="term" value="P:cell division"/>
    <property type="evidence" value="ECO:0007669"/>
    <property type="project" value="InterPro"/>
</dbReference>
<dbReference type="EMBL" id="JAEQMG010000012">
    <property type="protein sequence ID" value="MBK6087219.1"/>
    <property type="molecule type" value="Genomic_DNA"/>
</dbReference>
<dbReference type="Proteomes" id="UP000633365">
    <property type="component" value="Unassembled WGS sequence"/>
</dbReference>
<feature type="non-terminal residue" evidence="8">
    <location>
        <position position="334"/>
    </location>
</feature>
<dbReference type="PANTHER" id="PTHR43692">
    <property type="entry name" value="UDP-N-ACETYLMURAMOYLALANINE--D-GLUTAMATE LIGASE"/>
    <property type="match status" value="1"/>
</dbReference>
<accession>A0A934U2N7</accession>
<dbReference type="Gene3D" id="3.40.1190.10">
    <property type="entry name" value="Mur-like, catalytic domain"/>
    <property type="match status" value="1"/>
</dbReference>
<dbReference type="SUPFAM" id="SSF51984">
    <property type="entry name" value="MurCD N-terminal domain"/>
    <property type="match status" value="1"/>
</dbReference>
<keyword evidence="9" id="KW-1185">Reference proteome</keyword>
<dbReference type="EC" id="6.3.2.9" evidence="8"/>
<sequence>MNTSVNRFFEGIKGKTVAFIGIGTSNLPLIKLFADKGAKVKALDRKDFEALGENGVLAKEYGAELILGDCYLDNIDADIVFRSPGTPFYKPELVAVRESGNVLTSEMEVFFELCPCKTIAVTGSDGKTTTTTIISEFLKAAGKTVHLGGNIGKPLLPEIESIDADDYAVVELSSFQLISMRQSPDVAVVTNLAPNHLDIHKDMQEYIDSKRNIVLHQSAFSKAVVNLDNEIANSFSENVRGQLCKFSVKEQLSNGAYLDGTTICYSDYGKVTRIMDISDIRIPGMHNVENYLAAISAVWGMVDVDTIVKVAKEFGGVAHRAEFVREYKGVRYYK</sequence>
<dbReference type="CDD" id="cd01983">
    <property type="entry name" value="SIMIBI"/>
    <property type="match status" value="1"/>
</dbReference>
<dbReference type="InterPro" id="IPR005762">
    <property type="entry name" value="MurD"/>
</dbReference>
<feature type="domain" description="Mur ligase central" evidence="7">
    <location>
        <begin position="121"/>
        <end position="297"/>
    </location>
</feature>
<dbReference type="RefSeq" id="WP_201426554.1">
    <property type="nucleotide sequence ID" value="NZ_JAEQMG010000012.1"/>
</dbReference>
<keyword evidence="2" id="KW-0547">Nucleotide-binding</keyword>
<evidence type="ECO:0000259" key="7">
    <source>
        <dbReference type="Pfam" id="PF08245"/>
    </source>
</evidence>
<evidence type="ECO:0000256" key="5">
    <source>
        <dbReference type="ARBA" id="ARBA00022984"/>
    </source>
</evidence>
<evidence type="ECO:0000256" key="4">
    <source>
        <dbReference type="ARBA" id="ARBA00022960"/>
    </source>
</evidence>
<dbReference type="GO" id="GO:0071555">
    <property type="term" value="P:cell wall organization"/>
    <property type="evidence" value="ECO:0007669"/>
    <property type="project" value="UniProtKB-KW"/>
</dbReference>
<dbReference type="GO" id="GO:0005524">
    <property type="term" value="F:ATP binding"/>
    <property type="evidence" value="ECO:0007669"/>
    <property type="project" value="UniProtKB-KW"/>
</dbReference>
<dbReference type="GO" id="GO:0008360">
    <property type="term" value="P:regulation of cell shape"/>
    <property type="evidence" value="ECO:0007669"/>
    <property type="project" value="UniProtKB-KW"/>
</dbReference>
<dbReference type="GO" id="GO:0005737">
    <property type="term" value="C:cytoplasm"/>
    <property type="evidence" value="ECO:0007669"/>
    <property type="project" value="InterPro"/>
</dbReference>
<evidence type="ECO:0000256" key="6">
    <source>
        <dbReference type="ARBA" id="ARBA00023316"/>
    </source>
</evidence>
<evidence type="ECO:0000313" key="9">
    <source>
        <dbReference type="Proteomes" id="UP000633365"/>
    </source>
</evidence>
<gene>
    <name evidence="8" type="primary">murD</name>
    <name evidence="8" type="ORF">JKK62_00860</name>
</gene>
<keyword evidence="5" id="KW-0573">Peptidoglycan synthesis</keyword>
<name>A0A934U2N7_9FIRM</name>
<comment type="caution">
    <text evidence="8">The sequence shown here is derived from an EMBL/GenBank/DDBJ whole genome shotgun (WGS) entry which is preliminary data.</text>
</comment>
<organism evidence="8 9">
    <name type="scientific">Ruminococcus difficilis</name>
    <dbReference type="NCBI Taxonomy" id="2763069"/>
    <lineage>
        <taxon>Bacteria</taxon>
        <taxon>Bacillati</taxon>
        <taxon>Bacillota</taxon>
        <taxon>Clostridia</taxon>
        <taxon>Eubacteriales</taxon>
        <taxon>Oscillospiraceae</taxon>
        <taxon>Ruminococcus</taxon>
    </lineage>
</organism>
<evidence type="ECO:0000256" key="3">
    <source>
        <dbReference type="ARBA" id="ARBA00022840"/>
    </source>
</evidence>